<dbReference type="CDD" id="cd01065">
    <property type="entry name" value="NAD_bind_Shikimate_DH"/>
    <property type="match status" value="1"/>
</dbReference>
<dbReference type="InterPro" id="IPR036291">
    <property type="entry name" value="NAD(P)-bd_dom_sf"/>
</dbReference>
<dbReference type="GO" id="GO:0019632">
    <property type="term" value="P:shikimate metabolic process"/>
    <property type="evidence" value="ECO:0007669"/>
    <property type="project" value="InterPro"/>
</dbReference>
<dbReference type="GO" id="GO:0050661">
    <property type="term" value="F:NADP binding"/>
    <property type="evidence" value="ECO:0007669"/>
    <property type="project" value="InterPro"/>
</dbReference>
<comment type="catalytic activity">
    <reaction evidence="9">
        <text>shikimate + NADP(+) = 3-dehydroshikimate + NADPH + H(+)</text>
        <dbReference type="Rhea" id="RHEA:17737"/>
        <dbReference type="ChEBI" id="CHEBI:15378"/>
        <dbReference type="ChEBI" id="CHEBI:16630"/>
        <dbReference type="ChEBI" id="CHEBI:36208"/>
        <dbReference type="ChEBI" id="CHEBI:57783"/>
        <dbReference type="ChEBI" id="CHEBI:58349"/>
        <dbReference type="EC" id="1.1.1.25"/>
    </reaction>
</comment>
<organism evidence="12">
    <name type="scientific">Candidatus Enterococcus dunnyi</name>
    <dbReference type="NCBI Taxonomy" id="1834192"/>
    <lineage>
        <taxon>Bacteria</taxon>
        <taxon>Bacillati</taxon>
        <taxon>Bacillota</taxon>
        <taxon>Bacilli</taxon>
        <taxon>Lactobacillales</taxon>
        <taxon>Enterococcaceae</taxon>
        <taxon>Enterococcus</taxon>
    </lineage>
</organism>
<reference evidence="13" key="3">
    <citation type="submission" date="2024-03" db="EMBL/GenBank/DDBJ databases">
        <title>The Genome Sequence of Enterococcus sp. DIV0238c.</title>
        <authorList>
            <consortium name="The Broad Institute Genomics Platform"/>
            <consortium name="The Broad Institute Microbial Omics Core"/>
            <consortium name="The Broad Institute Genomic Center for Infectious Diseases"/>
            <person name="Earl A."/>
            <person name="Manson A."/>
            <person name="Gilmore M."/>
            <person name="Schwartman J."/>
            <person name="Shea T."/>
            <person name="Abouelleil A."/>
            <person name="Cao P."/>
            <person name="Chapman S."/>
            <person name="Cusick C."/>
            <person name="Young S."/>
            <person name="Neafsey D."/>
            <person name="Nusbaum C."/>
            <person name="Birren B."/>
        </authorList>
    </citation>
    <scope>NUCLEOTIDE SEQUENCE</scope>
    <source>
        <strain evidence="13">9D6_DIV0238</strain>
    </source>
</reference>
<dbReference type="PANTHER" id="PTHR21089">
    <property type="entry name" value="SHIKIMATE DEHYDROGENASE"/>
    <property type="match status" value="1"/>
</dbReference>
<dbReference type="Gene3D" id="3.40.50.10860">
    <property type="entry name" value="Leucine Dehydrogenase, chain A, domain 1"/>
    <property type="match status" value="1"/>
</dbReference>
<dbReference type="EC" id="1.1.1.25" evidence="9"/>
<evidence type="ECO:0000256" key="3">
    <source>
        <dbReference type="ARBA" id="ARBA00022857"/>
    </source>
</evidence>
<evidence type="ECO:0000256" key="2">
    <source>
        <dbReference type="ARBA" id="ARBA00022605"/>
    </source>
</evidence>
<dbReference type="HAMAP" id="MF_00222">
    <property type="entry name" value="Shikimate_DH_AroE"/>
    <property type="match status" value="1"/>
</dbReference>
<comment type="catalytic activity">
    <reaction evidence="6">
        <text>L-quinate + NAD(+) = 3-dehydroquinate + NADH + H(+)</text>
        <dbReference type="Rhea" id="RHEA:22364"/>
        <dbReference type="ChEBI" id="CHEBI:15378"/>
        <dbReference type="ChEBI" id="CHEBI:29751"/>
        <dbReference type="ChEBI" id="CHEBI:32364"/>
        <dbReference type="ChEBI" id="CHEBI:57540"/>
        <dbReference type="ChEBI" id="CHEBI:57945"/>
        <dbReference type="EC" id="1.1.1.24"/>
    </reaction>
</comment>
<comment type="function">
    <text evidence="9">Involved in the biosynthesis of the chorismate, which leads to the biosynthesis of aromatic amino acids. Catalyzes the reversible NADPH linked reduction of 3-dehydroshikimate (DHSA) to yield shikimate (SA).</text>
</comment>
<dbReference type="InterPro" id="IPR022893">
    <property type="entry name" value="Shikimate_DH_fam"/>
</dbReference>
<dbReference type="RefSeq" id="WP_087640051.1">
    <property type="nucleotide sequence ID" value="NZ_CP147246.1"/>
</dbReference>
<dbReference type="Gene3D" id="3.40.50.720">
    <property type="entry name" value="NAD(P)-binding Rossmann-like Domain"/>
    <property type="match status" value="1"/>
</dbReference>
<dbReference type="GO" id="GO:0008652">
    <property type="term" value="P:amino acid biosynthetic process"/>
    <property type="evidence" value="ECO:0007669"/>
    <property type="project" value="UniProtKB-KW"/>
</dbReference>
<feature type="domain" description="SDH C-terminal" evidence="11">
    <location>
        <begin position="257"/>
        <end position="283"/>
    </location>
</feature>
<gene>
    <name evidence="9" type="primary">aroE</name>
    <name evidence="13" type="ORF">A5889_000228</name>
    <name evidence="12" type="ORF">A5889_000918</name>
</gene>
<feature type="active site" description="Proton acceptor" evidence="9">
    <location>
        <position position="73"/>
    </location>
</feature>
<keyword evidence="2 9" id="KW-0028">Amino-acid biosynthesis</keyword>
<dbReference type="FunFam" id="3.40.50.720:FF:000086">
    <property type="entry name" value="Quinate/shikimate dehydrogenase"/>
    <property type="match status" value="1"/>
</dbReference>
<feature type="domain" description="Shikimate dehydrogenase substrate binding N-terminal" evidence="10">
    <location>
        <begin position="14"/>
        <end position="96"/>
    </location>
</feature>
<evidence type="ECO:0000256" key="1">
    <source>
        <dbReference type="ARBA" id="ARBA00004871"/>
    </source>
</evidence>
<evidence type="ECO:0000256" key="4">
    <source>
        <dbReference type="ARBA" id="ARBA00023002"/>
    </source>
</evidence>
<dbReference type="Pfam" id="PF18317">
    <property type="entry name" value="SDH_C"/>
    <property type="match status" value="1"/>
</dbReference>
<feature type="binding site" evidence="9">
    <location>
        <begin position="22"/>
        <end position="24"/>
    </location>
    <ligand>
        <name>shikimate</name>
        <dbReference type="ChEBI" id="CHEBI:36208"/>
    </ligand>
</feature>
<evidence type="ECO:0000256" key="9">
    <source>
        <dbReference type="HAMAP-Rule" id="MF_00222"/>
    </source>
</evidence>
<sequence length="289" mass="31073">MGNKITGNTRLTALFATPARHSVSPMIHNTAFQALGIDAVYLAFDVGTSSLERAIDSIKNLDMLGANLSMPNKILAVDYMDELSESARLIGAINTIKNDNGRLIGHNTDGIGFLKSLTDMNVNIIGQKITILGAGGAAAAIIAQAALDGVNEIAVYNRKSPSYEKAQLKLKAIAEQTGCSIILNDLADEQALAKDIEESILLLNTTSVGMKPLEKATPIQDFSVIRSDLAVYDAIYTPRETEFLKQARLRGANTANGLGMLLYQGAEAFKIWTGQELPIELVKPIIENI</sequence>
<evidence type="ECO:0000313" key="13">
    <source>
        <dbReference type="EMBL" id="WYJ92749.1"/>
    </source>
</evidence>
<dbReference type="InterPro" id="IPR041121">
    <property type="entry name" value="SDH_C"/>
</dbReference>
<feature type="binding site" evidence="9">
    <location>
        <position position="85"/>
    </location>
    <ligand>
        <name>NADP(+)</name>
        <dbReference type="ChEBI" id="CHEBI:58349"/>
    </ligand>
</feature>
<keyword evidence="3 9" id="KW-0521">NADP</keyword>
<feature type="binding site" evidence="9">
    <location>
        <position position="234"/>
    </location>
    <ligand>
        <name>NADP(+)</name>
        <dbReference type="ChEBI" id="CHEBI:58349"/>
    </ligand>
</feature>
<reference evidence="13" key="2">
    <citation type="submission" date="2017-05" db="EMBL/GenBank/DDBJ databases">
        <authorList>
            <consortium name="The Broad Institute Genomics Platform"/>
            <consortium name="The Broad Institute Genomic Center for Infectious Diseases"/>
            <person name="Earl A."/>
            <person name="Manson A."/>
            <person name="Schwartman J."/>
            <person name="Gilmore M."/>
            <person name="Abouelleil A."/>
            <person name="Cao P."/>
            <person name="Chapman S."/>
            <person name="Cusick C."/>
            <person name="Shea T."/>
            <person name="Young S."/>
            <person name="Neafsey D."/>
            <person name="Nusbaum C."/>
            <person name="Birren B."/>
        </authorList>
    </citation>
    <scope>NUCLEOTIDE SEQUENCE</scope>
    <source>
        <strain evidence="13">9D6_DIV0238</strain>
    </source>
</reference>
<evidence type="ECO:0000256" key="8">
    <source>
        <dbReference type="ARBA" id="ARBA00060613"/>
    </source>
</evidence>
<keyword evidence="4 9" id="KW-0560">Oxidoreductase</keyword>
<dbReference type="NCBIfam" id="TIGR00507">
    <property type="entry name" value="aroE"/>
    <property type="match status" value="1"/>
</dbReference>
<comment type="similarity">
    <text evidence="9">Belongs to the shikimate dehydrogenase family.</text>
</comment>
<comment type="catalytic activity">
    <reaction evidence="7">
        <text>shikimate + NAD(+) = 3-dehydroshikimate + NADH + H(+)</text>
        <dbReference type="Rhea" id="RHEA:17741"/>
        <dbReference type="ChEBI" id="CHEBI:15378"/>
        <dbReference type="ChEBI" id="CHEBI:16630"/>
        <dbReference type="ChEBI" id="CHEBI:36208"/>
        <dbReference type="ChEBI" id="CHEBI:57540"/>
        <dbReference type="ChEBI" id="CHEBI:57945"/>
    </reaction>
</comment>
<protein>
    <recommendedName>
        <fullName evidence="9">Shikimate dehydrogenase (NADP(+))</fullName>
        <shortName evidence="9">SDH</shortName>
        <ecNumber evidence="9">1.1.1.25</ecNumber>
    </recommendedName>
</protein>
<dbReference type="InterPro" id="IPR046346">
    <property type="entry name" value="Aminoacid_DH-like_N_sf"/>
</dbReference>
<reference evidence="12" key="1">
    <citation type="submission" date="2017-05" db="EMBL/GenBank/DDBJ databases">
        <title>The Genome Sequence of Enterococcus sp. 9D6_DIV0238.</title>
        <authorList>
            <consortium name="The Broad Institute Genomics Platform"/>
            <consortium name="The Broad Institute Genomic Center for Infectious Diseases"/>
            <person name="Earl A."/>
            <person name="Manson A."/>
            <person name="Schwartman J."/>
            <person name="Gilmore M."/>
            <person name="Abouelleil A."/>
            <person name="Cao P."/>
            <person name="Chapman S."/>
            <person name="Cusick C."/>
            <person name="Shea T."/>
            <person name="Young S."/>
            <person name="Neafsey D."/>
            <person name="Nusbaum C."/>
            <person name="Birren B."/>
        </authorList>
    </citation>
    <scope>NUCLEOTIDE SEQUENCE [LARGE SCALE GENOMIC DNA]</scope>
    <source>
        <strain evidence="12">9D6_DIV0238</strain>
    </source>
</reference>
<name>A0A200JE16_9ENTE</name>
<dbReference type="AlphaFoldDB" id="A0A200JE16"/>
<dbReference type="EMBL" id="CP147246">
    <property type="protein sequence ID" value="WYJ92749.1"/>
    <property type="molecule type" value="Genomic_DNA"/>
</dbReference>
<evidence type="ECO:0000259" key="10">
    <source>
        <dbReference type="Pfam" id="PF08501"/>
    </source>
</evidence>
<comment type="caution">
    <text evidence="9">Lacks conserved residue(s) required for the propagation of feature annotation.</text>
</comment>
<feature type="binding site" evidence="9">
    <location>
        <position position="257"/>
    </location>
    <ligand>
        <name>NADP(+)</name>
        <dbReference type="ChEBI" id="CHEBI:58349"/>
    </ligand>
</feature>
<dbReference type="GO" id="GO:0004764">
    <property type="term" value="F:shikimate 3-dehydrogenase (NADP+) activity"/>
    <property type="evidence" value="ECO:0007669"/>
    <property type="project" value="UniProtKB-UniRule"/>
</dbReference>
<evidence type="ECO:0000313" key="14">
    <source>
        <dbReference type="Proteomes" id="UP000196151"/>
    </source>
</evidence>
<evidence type="ECO:0000256" key="6">
    <source>
        <dbReference type="ARBA" id="ARBA00051639"/>
    </source>
</evidence>
<accession>A0A200JE16</accession>
<dbReference type="Proteomes" id="UP000196151">
    <property type="component" value="Chromosome"/>
</dbReference>
<comment type="pathway">
    <text evidence="1 9">Metabolic intermediate biosynthesis; chorismate biosynthesis; chorismate from D-erythrose 4-phosphate and phosphoenolpyruvate: step 4/7.</text>
</comment>
<feature type="binding site" evidence="9">
    <location>
        <position position="236"/>
    </location>
    <ligand>
        <name>shikimate</name>
        <dbReference type="ChEBI" id="CHEBI:36208"/>
    </ligand>
</feature>
<comment type="pathway">
    <text evidence="8">Aromatic compound metabolism; 3,4-dihydroxybenzoate biosynthesis; 3-dehydroquinate from D-quinate (NAD(+) route).</text>
</comment>
<dbReference type="OrthoDB" id="9792692at2"/>
<keyword evidence="14" id="KW-1185">Reference proteome</keyword>
<feature type="binding site" evidence="9">
    <location>
        <position position="94"/>
    </location>
    <ligand>
        <name>shikimate</name>
        <dbReference type="ChEBI" id="CHEBI:36208"/>
    </ligand>
</feature>
<evidence type="ECO:0000313" key="12">
    <source>
        <dbReference type="EMBL" id="OUZ35442.1"/>
    </source>
</evidence>
<feature type="binding site" evidence="9">
    <location>
        <position position="109"/>
    </location>
    <ligand>
        <name>shikimate</name>
        <dbReference type="ChEBI" id="CHEBI:36208"/>
    </ligand>
</feature>
<comment type="subunit">
    <text evidence="9">Homodimer.</text>
</comment>
<dbReference type="GO" id="GO:0009073">
    <property type="term" value="P:aromatic amino acid family biosynthetic process"/>
    <property type="evidence" value="ECO:0007669"/>
    <property type="project" value="UniProtKB-KW"/>
</dbReference>
<proteinExistence type="inferred from homology"/>
<feature type="binding site" evidence="9">
    <location>
        <position position="264"/>
    </location>
    <ligand>
        <name>shikimate</name>
        <dbReference type="ChEBI" id="CHEBI:36208"/>
    </ligand>
</feature>
<feature type="binding site" evidence="9">
    <location>
        <begin position="133"/>
        <end position="137"/>
    </location>
    <ligand>
        <name>NADP(+)</name>
        <dbReference type="ChEBI" id="CHEBI:58349"/>
    </ligand>
</feature>
<dbReference type="UniPathway" id="UPA00053">
    <property type="reaction ID" value="UER00087"/>
</dbReference>
<dbReference type="SUPFAM" id="SSF53223">
    <property type="entry name" value="Aminoacid dehydrogenase-like, N-terminal domain"/>
    <property type="match status" value="1"/>
</dbReference>
<feature type="binding site" evidence="9">
    <location>
        <position position="69"/>
    </location>
    <ligand>
        <name>shikimate</name>
        <dbReference type="ChEBI" id="CHEBI:36208"/>
    </ligand>
</feature>
<evidence type="ECO:0000256" key="7">
    <source>
        <dbReference type="ARBA" id="ARBA00052329"/>
    </source>
</evidence>
<dbReference type="SUPFAM" id="SSF51735">
    <property type="entry name" value="NAD(P)-binding Rossmann-fold domains"/>
    <property type="match status" value="1"/>
</dbReference>
<dbReference type="GO" id="GO:0009423">
    <property type="term" value="P:chorismate biosynthetic process"/>
    <property type="evidence" value="ECO:0007669"/>
    <property type="project" value="UniProtKB-UniRule"/>
</dbReference>
<dbReference type="InterPro" id="IPR011342">
    <property type="entry name" value="Shikimate_DH"/>
</dbReference>
<dbReference type="EMBL" id="NIBQ01000001">
    <property type="protein sequence ID" value="OUZ35442.1"/>
    <property type="molecule type" value="Genomic_DNA"/>
</dbReference>
<dbReference type="GO" id="GO:0030266">
    <property type="term" value="F:quinate 3-dehydrogenase (NAD+) activity"/>
    <property type="evidence" value="ECO:0007669"/>
    <property type="project" value="UniProtKB-EC"/>
</dbReference>
<keyword evidence="5 9" id="KW-0057">Aromatic amino acid biosynthesis</keyword>
<dbReference type="Pfam" id="PF08501">
    <property type="entry name" value="Shikimate_dh_N"/>
    <property type="match status" value="1"/>
</dbReference>
<evidence type="ECO:0000256" key="5">
    <source>
        <dbReference type="ARBA" id="ARBA00023141"/>
    </source>
</evidence>
<evidence type="ECO:0000259" key="11">
    <source>
        <dbReference type="Pfam" id="PF18317"/>
    </source>
</evidence>
<dbReference type="PANTHER" id="PTHR21089:SF1">
    <property type="entry name" value="BIFUNCTIONAL 3-DEHYDROQUINATE DEHYDRATASE_SHIKIMATE DEHYDROGENASE, CHLOROPLASTIC"/>
    <property type="match status" value="1"/>
</dbReference>
<dbReference type="InterPro" id="IPR013708">
    <property type="entry name" value="Shikimate_DH-bd_N"/>
</dbReference>